<keyword evidence="6" id="KW-1185">Reference proteome</keyword>
<name>A0A512MD80_9BACT</name>
<dbReference type="PANTHER" id="PTHR22939">
    <property type="entry name" value="SERINE PROTEASE FAMILY S1C HTRA-RELATED"/>
    <property type="match status" value="1"/>
</dbReference>
<protein>
    <submittedName>
        <fullName evidence="5">Uncharacterized protein</fullName>
    </submittedName>
</protein>
<organism evidence="5 6">
    <name type="scientific">Brevifollis gellanilyticus</name>
    <dbReference type="NCBI Taxonomy" id="748831"/>
    <lineage>
        <taxon>Bacteria</taxon>
        <taxon>Pseudomonadati</taxon>
        <taxon>Verrucomicrobiota</taxon>
        <taxon>Verrucomicrobiia</taxon>
        <taxon>Verrucomicrobiales</taxon>
        <taxon>Verrucomicrobiaceae</taxon>
    </lineage>
</organism>
<proteinExistence type="inferred from homology"/>
<evidence type="ECO:0000313" key="6">
    <source>
        <dbReference type="Proteomes" id="UP000321577"/>
    </source>
</evidence>
<dbReference type="InterPro" id="IPR001940">
    <property type="entry name" value="Peptidase_S1C"/>
</dbReference>
<accession>A0A512MD80</accession>
<evidence type="ECO:0000259" key="4">
    <source>
        <dbReference type="Pfam" id="PF13369"/>
    </source>
</evidence>
<evidence type="ECO:0000256" key="1">
    <source>
        <dbReference type="ARBA" id="ARBA00007100"/>
    </source>
</evidence>
<comment type="similarity">
    <text evidence="1">Belongs to the UPF0162 family.</text>
</comment>
<dbReference type="InterPro" id="IPR009003">
    <property type="entry name" value="Peptidase_S1_PA"/>
</dbReference>
<comment type="caution">
    <text evidence="5">The sequence shown here is derived from an EMBL/GenBank/DDBJ whole genome shotgun (WGS) entry which is preliminary data.</text>
</comment>
<reference evidence="5 6" key="1">
    <citation type="submission" date="2019-07" db="EMBL/GenBank/DDBJ databases">
        <title>Whole genome shotgun sequence of Brevifollis gellanilyticus NBRC 108608.</title>
        <authorList>
            <person name="Hosoyama A."/>
            <person name="Uohara A."/>
            <person name="Ohji S."/>
            <person name="Ichikawa N."/>
        </authorList>
    </citation>
    <scope>NUCLEOTIDE SEQUENCE [LARGE SCALE GENOMIC DNA]</scope>
    <source>
        <strain evidence="5 6">NBRC 108608</strain>
    </source>
</reference>
<dbReference type="Pfam" id="PF06439">
    <property type="entry name" value="3keto-disac_hyd"/>
    <property type="match status" value="1"/>
</dbReference>
<dbReference type="GO" id="GO:0042597">
    <property type="term" value="C:periplasmic space"/>
    <property type="evidence" value="ECO:0007669"/>
    <property type="project" value="TreeGrafter"/>
</dbReference>
<evidence type="ECO:0000259" key="3">
    <source>
        <dbReference type="Pfam" id="PF06439"/>
    </source>
</evidence>
<evidence type="ECO:0000313" key="5">
    <source>
        <dbReference type="EMBL" id="GEP44686.1"/>
    </source>
</evidence>
<dbReference type="PANTHER" id="PTHR22939:SF129">
    <property type="entry name" value="SERINE PROTEASE HTRA2, MITOCHONDRIAL"/>
    <property type="match status" value="1"/>
</dbReference>
<dbReference type="InterPro" id="IPR010496">
    <property type="entry name" value="AL/BT2_dom"/>
</dbReference>
<dbReference type="Gene3D" id="2.60.120.560">
    <property type="entry name" value="Exo-inulinase, domain 1"/>
    <property type="match status" value="1"/>
</dbReference>
<dbReference type="AlphaFoldDB" id="A0A512MD80"/>
<dbReference type="SUPFAM" id="SSF50494">
    <property type="entry name" value="Trypsin-like serine proteases"/>
    <property type="match status" value="1"/>
</dbReference>
<gene>
    <name evidence="5" type="ORF">BGE01nite_39770</name>
</gene>
<dbReference type="Pfam" id="PF13369">
    <property type="entry name" value="Transglut_core2"/>
    <property type="match status" value="1"/>
</dbReference>
<dbReference type="Pfam" id="PF13365">
    <property type="entry name" value="Trypsin_2"/>
    <property type="match status" value="1"/>
</dbReference>
<dbReference type="GO" id="GO:0004252">
    <property type="term" value="F:serine-type endopeptidase activity"/>
    <property type="evidence" value="ECO:0007669"/>
    <property type="project" value="InterPro"/>
</dbReference>
<dbReference type="OrthoDB" id="232498at2"/>
<feature type="domain" description="3-keto-alpha-glucoside-1,2-lyase/3-keto-2-hydroxy-glucal hydratase" evidence="3">
    <location>
        <begin position="276"/>
        <end position="381"/>
    </location>
</feature>
<evidence type="ECO:0000256" key="2">
    <source>
        <dbReference type="SAM" id="SignalP"/>
    </source>
</evidence>
<feature type="chain" id="PRO_5021878150" evidence="2">
    <location>
        <begin position="23"/>
        <end position="741"/>
    </location>
</feature>
<feature type="signal peptide" evidence="2">
    <location>
        <begin position="1"/>
        <end position="22"/>
    </location>
</feature>
<dbReference type="Gene3D" id="2.40.10.120">
    <property type="match status" value="1"/>
</dbReference>
<sequence>MIRMRAFLLPVLVLAVAPLSPGKPPVAASKASTKTVETIAKEVKPSVVKVLQDGREGLDGLGTGFVVSPDGLIATNLHVIGEARRLEVELSDGTKHDVTEITATDSHWDLALLRITAKDLKPLPLGDSDSIKQGQPVVAMGNPEGLAFSIVDGVVSEYPDVVRDVPMIRLAMPIERGNSGGPLLDRQGNVLGLITMKHSITDNLGYAMPVNELKHLIAKPNPVPIDRWITIGVLNSKVWQPALGSRWTQRSGTIKSAGMGHGFGGRTLCLSNAEVPQETFEVSVNVKLDDESGAAGLLFCAEDEDHYYGFYPSAGKMRFTRFEGPDVYSWVVLKEFDTEAYRPGAWNHLRIRVEPDQIIGWVNGQRVLVHEDKGLRGGQVGLCRFRSPAAEYRGFRVGADLGEKAIPETVASAIDTALDQFSSSETTRDKTLDELLQDPASARRLLVERRRELEKQTAALRDLEKDLHRRAVTRDIMTELAKPEEKIDLMRLTLLLARHDNTEIDVAQYLQQFTRMVDELKTDPEIKKGTASAVPRLSRFLFEECGFHGSRHDYDSKANSSMSELLDDREGLPITLSVLFIELARRLEVPDVFGVPLPGRFMVGWKDGPEGEVQLVDAFNRGKAMTVTEAALELSSTGQFEEPELQPASKRDTILRILRNLLGAALDSEDTLKDSLPYLDLTVAIDPEASMERITRAQMRQRLGQKAAAREDVQWLIEHFPESAPEELRAKLDEWMQNLRD</sequence>
<dbReference type="InterPro" id="IPR032698">
    <property type="entry name" value="SirB1_N"/>
</dbReference>
<keyword evidence="2" id="KW-0732">Signal</keyword>
<dbReference type="GO" id="GO:0006515">
    <property type="term" value="P:protein quality control for misfolded or incompletely synthesized proteins"/>
    <property type="evidence" value="ECO:0007669"/>
    <property type="project" value="TreeGrafter"/>
</dbReference>
<dbReference type="Proteomes" id="UP000321577">
    <property type="component" value="Unassembled WGS sequence"/>
</dbReference>
<dbReference type="EMBL" id="BKAG01000034">
    <property type="protein sequence ID" value="GEP44686.1"/>
    <property type="molecule type" value="Genomic_DNA"/>
</dbReference>
<dbReference type="PRINTS" id="PR00834">
    <property type="entry name" value="PROTEASES2C"/>
</dbReference>
<feature type="domain" description="Protein SirB1 N-terminal" evidence="4">
    <location>
        <begin position="508"/>
        <end position="659"/>
    </location>
</feature>